<dbReference type="AlphaFoldDB" id="A0A6J4MY18"/>
<reference evidence="2" key="1">
    <citation type="submission" date="2020-02" db="EMBL/GenBank/DDBJ databases">
        <authorList>
            <person name="Meier V. D."/>
        </authorList>
    </citation>
    <scope>NUCLEOTIDE SEQUENCE</scope>
    <source>
        <strain evidence="2">AVDCRST_MAG89</strain>
    </source>
</reference>
<feature type="region of interest" description="Disordered" evidence="1">
    <location>
        <begin position="25"/>
        <end position="73"/>
    </location>
</feature>
<sequence>GERVHALVGAHVGGHGVAAHFRGGARQRLGRARHQAHPGPRGRKLARHSQSDAAGRARHQRRLSLQPLHPVPL</sequence>
<feature type="non-terminal residue" evidence="2">
    <location>
        <position position="73"/>
    </location>
</feature>
<feature type="non-terminal residue" evidence="2">
    <location>
        <position position="1"/>
    </location>
</feature>
<name>A0A6J4MY18_9BACT</name>
<feature type="compositionally biased region" description="Basic residues" evidence="1">
    <location>
        <begin position="25"/>
        <end position="47"/>
    </location>
</feature>
<evidence type="ECO:0000256" key="1">
    <source>
        <dbReference type="SAM" id="MobiDB-lite"/>
    </source>
</evidence>
<accession>A0A6J4MY18</accession>
<proteinExistence type="predicted"/>
<dbReference type="EMBL" id="CADCTV010000939">
    <property type="protein sequence ID" value="CAA9369695.1"/>
    <property type="molecule type" value="Genomic_DNA"/>
</dbReference>
<gene>
    <name evidence="2" type="ORF">AVDCRST_MAG89-4479</name>
</gene>
<protein>
    <submittedName>
        <fullName evidence="2">Uncharacterized protein</fullName>
    </submittedName>
</protein>
<evidence type="ECO:0000313" key="2">
    <source>
        <dbReference type="EMBL" id="CAA9369695.1"/>
    </source>
</evidence>
<organism evidence="2">
    <name type="scientific">uncultured Gemmatimonadota bacterium</name>
    <dbReference type="NCBI Taxonomy" id="203437"/>
    <lineage>
        <taxon>Bacteria</taxon>
        <taxon>Pseudomonadati</taxon>
        <taxon>Gemmatimonadota</taxon>
        <taxon>environmental samples</taxon>
    </lineage>
</organism>